<evidence type="ECO:0000256" key="4">
    <source>
        <dbReference type="ARBA" id="ARBA00022603"/>
    </source>
</evidence>
<dbReference type="PANTHER" id="PTHR13090:SF1">
    <property type="entry name" value="ARGININE-HYDROXYLASE NDUFAF5, MITOCHONDRIAL"/>
    <property type="match status" value="1"/>
</dbReference>
<dbReference type="Pfam" id="PF08241">
    <property type="entry name" value="Methyltransf_11"/>
    <property type="match status" value="1"/>
</dbReference>
<evidence type="ECO:0000259" key="9">
    <source>
        <dbReference type="Pfam" id="PF08241"/>
    </source>
</evidence>
<name>A0A095Z8A2_9BURK</name>
<dbReference type="GO" id="GO:0102130">
    <property type="term" value="F:malonyl-CoA methyltransferase activity"/>
    <property type="evidence" value="ECO:0007669"/>
    <property type="project" value="UniProtKB-EC"/>
</dbReference>
<comment type="function">
    <text evidence="8">Converts the free carboxyl group of a malonyl-thioester to its methyl ester by transfer of a methyl group from S-adenosyl-L-methionine (SAM). It allows to synthesize pimeloyl-ACP via the fatty acid synthetic pathway.</text>
</comment>
<evidence type="ECO:0000256" key="1">
    <source>
        <dbReference type="ARBA" id="ARBA00000852"/>
    </source>
</evidence>
<dbReference type="Proteomes" id="UP000029629">
    <property type="component" value="Unassembled WGS sequence"/>
</dbReference>
<comment type="similarity">
    <text evidence="8">Belongs to the methyltransferase superfamily.</text>
</comment>
<dbReference type="HAMAP" id="MF_00835">
    <property type="entry name" value="BioC"/>
    <property type="match status" value="1"/>
</dbReference>
<keyword evidence="6 8" id="KW-0949">S-adenosyl-L-methionine</keyword>
<proteinExistence type="inferred from homology"/>
<keyword evidence="7 8" id="KW-0093">Biotin biosynthesis</keyword>
<organism evidence="10 11">
    <name type="scientific">Oligella urethralis DNF00040</name>
    <dbReference type="NCBI Taxonomy" id="1401065"/>
    <lineage>
        <taxon>Bacteria</taxon>
        <taxon>Pseudomonadati</taxon>
        <taxon>Pseudomonadota</taxon>
        <taxon>Betaproteobacteria</taxon>
        <taxon>Burkholderiales</taxon>
        <taxon>Alcaligenaceae</taxon>
        <taxon>Oligella</taxon>
    </lineage>
</organism>
<dbReference type="AlphaFoldDB" id="A0A095Z8A2"/>
<dbReference type="CDD" id="cd02440">
    <property type="entry name" value="AdoMet_MTases"/>
    <property type="match status" value="1"/>
</dbReference>
<evidence type="ECO:0000256" key="3">
    <source>
        <dbReference type="ARBA" id="ARBA00012327"/>
    </source>
</evidence>
<reference evidence="10 11" key="1">
    <citation type="submission" date="2014-07" db="EMBL/GenBank/DDBJ databases">
        <authorList>
            <person name="McCorrison J."/>
            <person name="Sanka R."/>
            <person name="Torralba M."/>
            <person name="Gillis M."/>
            <person name="Haft D.H."/>
            <person name="Methe B."/>
            <person name="Sutton G."/>
            <person name="Nelson K.E."/>
        </authorList>
    </citation>
    <scope>NUCLEOTIDE SEQUENCE [LARGE SCALE GENOMIC DNA]</scope>
    <source>
        <strain evidence="10 11">DNF00040</strain>
    </source>
</reference>
<sequence length="317" mass="35145">MSSTQSPAVLAINHQHVQQQFARRQLLEPARFLLDEVAARMLDRLQYIKQQPTAVLDAGCGLGHGIEALQKRYPEAKFTGLDNQALFLEAAKARFMPKQQSVRGFKKLLARVAALGANAPESFVTSGLVDFVEADLAASGLEPNRFDFIWSNLALHWHANPPAVFKEWYRLLEVNGLLMFSCFGPATLPELRQALEVAGWQTRTMAFVDMHDFGDMLMESGFIDPVMDQQMITLTYKTPQKLLADVRALGGNPSIGRQPGLLSRAALARLHQALEQQRKDDGLIHLSFELINGHAWRGASLHSDGVAHIAISSIGRK</sequence>
<feature type="domain" description="Methyltransferase type 11" evidence="9">
    <location>
        <begin position="56"/>
        <end position="180"/>
    </location>
</feature>
<comment type="catalytic activity">
    <reaction evidence="1 8">
        <text>malonyl-[ACP] + S-adenosyl-L-methionine = malonyl-[ACP] methyl ester + S-adenosyl-L-homocysteine</text>
        <dbReference type="Rhea" id="RHEA:17105"/>
        <dbReference type="Rhea" id="RHEA-COMP:9623"/>
        <dbReference type="Rhea" id="RHEA-COMP:9954"/>
        <dbReference type="ChEBI" id="CHEBI:57856"/>
        <dbReference type="ChEBI" id="CHEBI:59789"/>
        <dbReference type="ChEBI" id="CHEBI:78449"/>
        <dbReference type="ChEBI" id="CHEBI:78845"/>
        <dbReference type="EC" id="2.1.1.197"/>
    </reaction>
</comment>
<keyword evidence="4 8" id="KW-0489">Methyltransferase</keyword>
<dbReference type="EC" id="2.1.1.197" evidence="3 8"/>
<dbReference type="GO" id="GO:0009102">
    <property type="term" value="P:biotin biosynthetic process"/>
    <property type="evidence" value="ECO:0007669"/>
    <property type="project" value="UniProtKB-UniRule"/>
</dbReference>
<comment type="pathway">
    <text evidence="2 8">Cofactor biosynthesis; biotin biosynthesis.</text>
</comment>
<keyword evidence="11" id="KW-1185">Reference proteome</keyword>
<dbReference type="RefSeq" id="WP_036558843.1">
    <property type="nucleotide sequence ID" value="NZ_JRNI01000019.1"/>
</dbReference>
<evidence type="ECO:0000256" key="2">
    <source>
        <dbReference type="ARBA" id="ARBA00004746"/>
    </source>
</evidence>
<dbReference type="InterPro" id="IPR050602">
    <property type="entry name" value="Malonyl-ACP_OMT"/>
</dbReference>
<dbReference type="InterPro" id="IPR013216">
    <property type="entry name" value="Methyltransf_11"/>
</dbReference>
<evidence type="ECO:0000256" key="5">
    <source>
        <dbReference type="ARBA" id="ARBA00022679"/>
    </source>
</evidence>
<dbReference type="GO" id="GO:0008757">
    <property type="term" value="F:S-adenosylmethionine-dependent methyltransferase activity"/>
    <property type="evidence" value="ECO:0007669"/>
    <property type="project" value="InterPro"/>
</dbReference>
<dbReference type="GO" id="GO:0010340">
    <property type="term" value="F:carboxyl-O-methyltransferase activity"/>
    <property type="evidence" value="ECO:0007669"/>
    <property type="project" value="UniProtKB-UniRule"/>
</dbReference>
<dbReference type="InterPro" id="IPR029063">
    <property type="entry name" value="SAM-dependent_MTases_sf"/>
</dbReference>
<dbReference type="Gene3D" id="3.40.50.150">
    <property type="entry name" value="Vaccinia Virus protein VP39"/>
    <property type="match status" value="1"/>
</dbReference>
<evidence type="ECO:0000313" key="10">
    <source>
        <dbReference type="EMBL" id="KGF30863.1"/>
    </source>
</evidence>
<keyword evidence="5 8" id="KW-0808">Transferase</keyword>
<dbReference type="eggNOG" id="COG2226">
    <property type="taxonomic scope" value="Bacteria"/>
</dbReference>
<dbReference type="SUPFAM" id="SSF53335">
    <property type="entry name" value="S-adenosyl-L-methionine-dependent methyltransferases"/>
    <property type="match status" value="1"/>
</dbReference>
<evidence type="ECO:0000313" key="11">
    <source>
        <dbReference type="Proteomes" id="UP000029629"/>
    </source>
</evidence>
<comment type="caution">
    <text evidence="10">The sequence shown here is derived from an EMBL/GenBank/DDBJ whole genome shotgun (WGS) entry which is preliminary data.</text>
</comment>
<dbReference type="PANTHER" id="PTHR13090">
    <property type="entry name" value="ARGININE-HYDROXYLASE NDUFAF5, MITOCHONDRIAL"/>
    <property type="match status" value="1"/>
</dbReference>
<gene>
    <name evidence="8" type="primary">bioC</name>
    <name evidence="10" type="ORF">HMPREF2130_05445</name>
</gene>
<protein>
    <recommendedName>
        <fullName evidence="3 8">Malonyl-[acyl-carrier protein] O-methyltransferase</fullName>
        <shortName evidence="8">Malonyl-ACP O-methyltransferase</shortName>
        <ecNumber evidence="3 8">2.1.1.197</ecNumber>
    </recommendedName>
    <alternativeName>
        <fullName evidence="8">Biotin synthesis protein BioC</fullName>
    </alternativeName>
</protein>
<dbReference type="OrthoDB" id="9760689at2"/>
<dbReference type="GO" id="GO:0032259">
    <property type="term" value="P:methylation"/>
    <property type="evidence" value="ECO:0007669"/>
    <property type="project" value="UniProtKB-KW"/>
</dbReference>
<dbReference type="UniPathway" id="UPA00078"/>
<evidence type="ECO:0000256" key="8">
    <source>
        <dbReference type="HAMAP-Rule" id="MF_00835"/>
    </source>
</evidence>
<accession>A0A095Z8A2</accession>
<evidence type="ECO:0000256" key="7">
    <source>
        <dbReference type="ARBA" id="ARBA00022756"/>
    </source>
</evidence>
<dbReference type="InterPro" id="IPR011814">
    <property type="entry name" value="BioC"/>
</dbReference>
<evidence type="ECO:0000256" key="6">
    <source>
        <dbReference type="ARBA" id="ARBA00022691"/>
    </source>
</evidence>
<dbReference type="EMBL" id="JRNI01000019">
    <property type="protein sequence ID" value="KGF30863.1"/>
    <property type="molecule type" value="Genomic_DNA"/>
</dbReference>